<dbReference type="STRING" id="366602.Caul_0150"/>
<sequence>MIQVGVDFGGTKIEAAALALDGRFLARVRAPNPGSYDAAIETVRDLIAQVERQAGGPGMVGRGSIGVGAPGSVSPRTGVMRNANSTWLNGRRFREDLEAGLGRPVRLANDANCLALSEAVDGAAAGLSVVFAVIIGTGCGGGLVVDGKLVEGANGVAGEWGHTPLPWPKRYETPGPACWCGRHGCLETWISGTGLRRDHAERTGQDLTGEAIIAAARAGEAQAVVSFDRYLDRLARGLAVICDIADPDAFVFGGGLSNVEELYARLPAFIEPHVFSDGWSSKLAPAQWGDSSGVRGAARLWTPAEAQALAVT</sequence>
<dbReference type="OrthoDB" id="9810372at2"/>
<dbReference type="AlphaFoldDB" id="B0T353"/>
<dbReference type="KEGG" id="cak:Caul_0150"/>
<proteinExistence type="predicted"/>
<dbReference type="HOGENOM" id="CLU_036604_0_3_5"/>
<dbReference type="InterPro" id="IPR049874">
    <property type="entry name" value="ROK_cs"/>
</dbReference>
<dbReference type="Gene3D" id="3.30.420.40">
    <property type="match status" value="2"/>
</dbReference>
<dbReference type="GO" id="GO:0004396">
    <property type="term" value="F:hexokinase activity"/>
    <property type="evidence" value="ECO:0007669"/>
    <property type="project" value="TreeGrafter"/>
</dbReference>
<dbReference type="InterPro" id="IPR000600">
    <property type="entry name" value="ROK"/>
</dbReference>
<evidence type="ECO:0000313" key="1">
    <source>
        <dbReference type="EMBL" id="ABZ69288.1"/>
    </source>
</evidence>
<gene>
    <name evidence="1" type="ordered locus">Caul_0150</name>
</gene>
<protein>
    <submittedName>
        <fullName evidence="1">ROK family protein</fullName>
    </submittedName>
</protein>
<dbReference type="Pfam" id="PF00480">
    <property type="entry name" value="ROK"/>
    <property type="match status" value="1"/>
</dbReference>
<accession>B0T353</accession>
<organism evidence="1">
    <name type="scientific">Caulobacter sp. (strain K31)</name>
    <dbReference type="NCBI Taxonomy" id="366602"/>
    <lineage>
        <taxon>Bacteria</taxon>
        <taxon>Pseudomonadati</taxon>
        <taxon>Pseudomonadota</taxon>
        <taxon>Alphaproteobacteria</taxon>
        <taxon>Caulobacterales</taxon>
        <taxon>Caulobacteraceae</taxon>
        <taxon>Caulobacter</taxon>
    </lineage>
</organism>
<dbReference type="CDD" id="cd24066">
    <property type="entry name" value="ASKHA_NBD_ROK_EcFRK-like"/>
    <property type="match status" value="1"/>
</dbReference>
<dbReference type="eggNOG" id="COG1940">
    <property type="taxonomic scope" value="Bacteria"/>
</dbReference>
<dbReference type="EMBL" id="CP000927">
    <property type="protein sequence ID" value="ABZ69288.1"/>
    <property type="molecule type" value="Genomic_DNA"/>
</dbReference>
<dbReference type="PANTHER" id="PTHR18964:SF174">
    <property type="entry name" value="D-ALLOSE KINASE-RELATED"/>
    <property type="match status" value="1"/>
</dbReference>
<dbReference type="PANTHER" id="PTHR18964">
    <property type="entry name" value="ROK (REPRESSOR, ORF, KINASE) FAMILY"/>
    <property type="match status" value="1"/>
</dbReference>
<name>B0T353_CAUSK</name>
<dbReference type="InterPro" id="IPR043129">
    <property type="entry name" value="ATPase_NBD"/>
</dbReference>
<reference evidence="1" key="1">
    <citation type="submission" date="2008-01" db="EMBL/GenBank/DDBJ databases">
        <title>Complete sequence of chromosome of Caulobacter sp. K31.</title>
        <authorList>
            <consortium name="US DOE Joint Genome Institute"/>
            <person name="Copeland A."/>
            <person name="Lucas S."/>
            <person name="Lapidus A."/>
            <person name="Barry K."/>
            <person name="Glavina del Rio T."/>
            <person name="Dalin E."/>
            <person name="Tice H."/>
            <person name="Pitluck S."/>
            <person name="Bruce D."/>
            <person name="Goodwin L."/>
            <person name="Thompson L.S."/>
            <person name="Brettin T."/>
            <person name="Detter J.C."/>
            <person name="Han C."/>
            <person name="Schmutz J."/>
            <person name="Larimer F."/>
            <person name="Land M."/>
            <person name="Hauser L."/>
            <person name="Kyrpides N."/>
            <person name="Kim E."/>
            <person name="Stephens C."/>
            <person name="Richardson P."/>
        </authorList>
    </citation>
    <scope>NUCLEOTIDE SEQUENCE [LARGE SCALE GENOMIC DNA]</scope>
    <source>
        <strain evidence="1">K31</strain>
    </source>
</reference>
<dbReference type="SUPFAM" id="SSF53067">
    <property type="entry name" value="Actin-like ATPase domain"/>
    <property type="match status" value="1"/>
</dbReference>
<dbReference type="PROSITE" id="PS01125">
    <property type="entry name" value="ROK"/>
    <property type="match status" value="1"/>
</dbReference>